<dbReference type="PANTHER" id="PTHR21262:SF31">
    <property type="entry name" value="GTP PYROPHOSPHOKINASE"/>
    <property type="match status" value="1"/>
</dbReference>
<dbReference type="SMART" id="SM00954">
    <property type="entry name" value="RelA_SpoT"/>
    <property type="match status" value="1"/>
</dbReference>
<dbReference type="GO" id="GO:0005886">
    <property type="term" value="C:plasma membrane"/>
    <property type="evidence" value="ECO:0007669"/>
    <property type="project" value="TreeGrafter"/>
</dbReference>
<dbReference type="RefSeq" id="WP_062419658.1">
    <property type="nucleotide sequence ID" value="NZ_BBXZ01000175.1"/>
</dbReference>
<dbReference type="AlphaFoldDB" id="A0A0M8JS26"/>
<reference evidence="2" key="1">
    <citation type="journal article" date="2015" name="Genome Announc.">
        <title>Draft Genome Sequences of Anaerolinea thermolimosa IMO-1, Bellilinea caldifistulae GOMI-1, Leptolinea tardivitalis YMTK-2, Levilinea saccharolytica KIBI-1, Longilinea arvoryzae KOME-1, Previously Described as Members of the Class Anaerolineae (Chloroflexi).</title>
        <authorList>
            <person name="Matsuura N."/>
            <person name="Tourlousse M.D."/>
            <person name="Ohashi A."/>
            <person name="Hugenholtz P."/>
            <person name="Sekiguchi Y."/>
        </authorList>
    </citation>
    <scope>NUCLEOTIDE SEQUENCE</scope>
    <source>
        <strain evidence="2">KIBI-1</strain>
    </source>
</reference>
<organism evidence="2">
    <name type="scientific">Levilinea saccharolytica</name>
    <dbReference type="NCBI Taxonomy" id="229921"/>
    <lineage>
        <taxon>Bacteria</taxon>
        <taxon>Bacillati</taxon>
        <taxon>Chloroflexota</taxon>
        <taxon>Anaerolineae</taxon>
        <taxon>Anaerolineales</taxon>
        <taxon>Anaerolineaceae</taxon>
        <taxon>Levilinea</taxon>
    </lineage>
</organism>
<feature type="domain" description="RelA/SpoT" evidence="1">
    <location>
        <begin position="259"/>
        <end position="362"/>
    </location>
</feature>
<reference evidence="3 4" key="2">
    <citation type="submission" date="2015-07" db="EMBL/GenBank/DDBJ databases">
        <title>Genome sequence of Levilinea saccharolytica DSM 16555.</title>
        <authorList>
            <person name="Hemp J."/>
            <person name="Ward L.M."/>
            <person name="Pace L.A."/>
            <person name="Fischer W.W."/>
        </authorList>
    </citation>
    <scope>NUCLEOTIDE SEQUENCE [LARGE SCALE GENOMIC DNA]</scope>
    <source>
        <strain evidence="3 4">KIBI-1</strain>
    </source>
</reference>
<evidence type="ECO:0000313" key="4">
    <source>
        <dbReference type="Proteomes" id="UP000050501"/>
    </source>
</evidence>
<dbReference type="EMBL" id="LGCM01000026">
    <property type="protein sequence ID" value="KPL85669.1"/>
    <property type="molecule type" value="Genomic_DNA"/>
</dbReference>
<evidence type="ECO:0000259" key="1">
    <source>
        <dbReference type="SMART" id="SM00954"/>
    </source>
</evidence>
<dbReference type="Gene3D" id="3.30.460.10">
    <property type="entry name" value="Beta Polymerase, domain 2"/>
    <property type="match status" value="1"/>
</dbReference>
<gene>
    <name evidence="3" type="ORF">ADN01_05990</name>
    <name evidence="2" type="ORF">LSAC_03277</name>
</gene>
<dbReference type="InterPro" id="IPR004095">
    <property type="entry name" value="TGS"/>
</dbReference>
<dbReference type="PANTHER" id="PTHR21262">
    <property type="entry name" value="GUANOSINE-3',5'-BIS DIPHOSPHATE 3'-PYROPHOSPHOHYDROLASE"/>
    <property type="match status" value="1"/>
</dbReference>
<dbReference type="InterPro" id="IPR043519">
    <property type="entry name" value="NT_sf"/>
</dbReference>
<dbReference type="GO" id="GO:0016787">
    <property type="term" value="F:hydrolase activity"/>
    <property type="evidence" value="ECO:0007669"/>
    <property type="project" value="UniProtKB-KW"/>
</dbReference>
<dbReference type="EMBL" id="DF967975">
    <property type="protein sequence ID" value="GAP19375.1"/>
    <property type="molecule type" value="Genomic_DNA"/>
</dbReference>
<dbReference type="SUPFAM" id="SSF109604">
    <property type="entry name" value="HD-domain/PDEase-like"/>
    <property type="match status" value="1"/>
</dbReference>
<dbReference type="InterPro" id="IPR012676">
    <property type="entry name" value="TGS-like"/>
</dbReference>
<dbReference type="SUPFAM" id="SSF81301">
    <property type="entry name" value="Nucleotidyltransferase"/>
    <property type="match status" value="1"/>
</dbReference>
<dbReference type="InterPro" id="IPR007685">
    <property type="entry name" value="RelA_SpoT"/>
</dbReference>
<sequence length="618" mass="69164">MVKVDLIQEIRPRLDPQFNPYQFQARTPAIAEAYTWGREIHAGQKRLSGEPYFEVHCGWVADFLDRLVQNEAWTIAALLHDSTEDRGVTLDEIRARFPGELGERVAFIVDGVTKLSTPHNGRSRELETLRKIAMFRDPGVFLVKLADKSHNIMTLEHMQSLKAARKAEEAIRAYGKLAGILNCYRWRRWLEDMAFPHADPQTFAFVRERIDGDPRMKPEFINTTLQQLGQLMDREGIPGRVEIIVNGYWQAWQKLRRMARLRRASLNSFTMVNDLVSFRMVVENDSEADCYRLLAVVNRYLGAYLDQNRFDDYIASPQNGYRALQVTAWFPDYGAVEVAIATADMEGENQWGIVHALQQGRDISRYHPVVFLTPTGGVRFVPEGSTVLDAIAAIQHEFLLDKISAVKINDTLARLSEKIQPGDVVEVITGSQRIRPSEDWLHFCNPSTARTLRAVLATEALKAAADQGRQKIKTVLSGRGILALEDVAGLRSDKIDNLLERLGASGLEDLYAAAGGGAIRMEDLSRALDELGITKQALQWTTIDLAGTVQANRPGVLAMLASLVSSEGGNILRSINNTTADGSFTLRLVVSGLTPETEPCLRQAFLESNVELNFFELV</sequence>
<dbReference type="PATRIC" id="fig|229921.5.peg.2887"/>
<dbReference type="Pfam" id="PF04607">
    <property type="entry name" value="RelA_SpoT"/>
    <property type="match status" value="1"/>
</dbReference>
<dbReference type="SUPFAM" id="SSF81271">
    <property type="entry name" value="TGS-like"/>
    <property type="match status" value="1"/>
</dbReference>
<dbReference type="GO" id="GO:0015969">
    <property type="term" value="P:guanosine tetraphosphate metabolic process"/>
    <property type="evidence" value="ECO:0007669"/>
    <property type="project" value="InterPro"/>
</dbReference>
<proteinExistence type="predicted"/>
<dbReference type="Proteomes" id="UP000050501">
    <property type="component" value="Unassembled WGS sequence"/>
</dbReference>
<dbReference type="Pfam" id="PF13328">
    <property type="entry name" value="HD_4"/>
    <property type="match status" value="1"/>
</dbReference>
<protein>
    <submittedName>
        <fullName evidence="2">Guanosine polyphosphate pyrophosphohydrolase</fullName>
    </submittedName>
</protein>
<evidence type="ECO:0000313" key="3">
    <source>
        <dbReference type="EMBL" id="KPL85669.1"/>
    </source>
</evidence>
<keyword evidence="4" id="KW-1185">Reference proteome</keyword>
<name>A0A0M8JS26_9CHLR</name>
<dbReference type="InterPro" id="IPR012675">
    <property type="entry name" value="Beta-grasp_dom_sf"/>
</dbReference>
<evidence type="ECO:0000313" key="2">
    <source>
        <dbReference type="EMBL" id="GAP19375.1"/>
    </source>
</evidence>
<keyword evidence="2" id="KW-0378">Hydrolase</keyword>
<dbReference type="Gene3D" id="3.10.20.30">
    <property type="match status" value="1"/>
</dbReference>
<accession>A0A0M8JS26</accession>
<dbReference type="Pfam" id="PF02824">
    <property type="entry name" value="TGS"/>
    <property type="match status" value="1"/>
</dbReference>
<dbReference type="STRING" id="229921.ADN01_05990"/>
<dbReference type="Gene3D" id="1.10.3210.10">
    <property type="entry name" value="Hypothetical protein af1432"/>
    <property type="match status" value="1"/>
</dbReference>
<dbReference type="OrthoDB" id="9802385at2"/>